<evidence type="ECO:0000313" key="3">
    <source>
        <dbReference type="Proteomes" id="UP000436088"/>
    </source>
</evidence>
<dbReference type="PRINTS" id="PR01217">
    <property type="entry name" value="PRICHEXTENSN"/>
</dbReference>
<comment type="caution">
    <text evidence="2">The sequence shown here is derived from an EMBL/GenBank/DDBJ whole genome shotgun (WGS) entry which is preliminary data.</text>
</comment>
<sequence length="361" mass="37180">MYKCDTLISGLLRVPDSFSNLTRLSRLGLSGNSVIVEILAVLGLLPHLKELYLDHNHLHGPIPSSFNNLTRLKRLEIQRNYISGEFPDLGSLRKLYFLDSSNNNVSSQVPSTFPLSLVELLMRNNILDNIDNIRVRESFVVVKKSKFCGGESPTFLRSEFTVLLICIVVVAGVGAQAPEAAPTKAPPAAATPATAPVSKPKTPAPTAAPTTSPPTSSPPAAAPAKSAAAPAPSKSAPASSAPAAAPAKSAAAPASSPLAATPESSPPAPVPVSSPPAKSPPAAAPTTPPESSTSPPAAAPTTAEVPAPAPSKSKSKKKSKKHNAPAPSPDLLGPPAPLPELPDLASTLSLQALPSLRMRYI</sequence>
<dbReference type="InterPro" id="IPR044981">
    <property type="entry name" value="AGP9/17/18"/>
</dbReference>
<feature type="compositionally biased region" description="Low complexity" evidence="1">
    <location>
        <begin position="289"/>
        <end position="312"/>
    </location>
</feature>
<dbReference type="PANTHER" id="PTHR37209">
    <property type="entry name" value="LYSINE-RICH ARABINOGALACTAN PROTEIN 17-RELATED"/>
    <property type="match status" value="1"/>
</dbReference>
<dbReference type="PANTHER" id="PTHR37209:SF3">
    <property type="entry name" value="LYSINE-RICH ARABINOGALACTAN PROTEIN 17"/>
    <property type="match status" value="1"/>
</dbReference>
<dbReference type="Pfam" id="PF13855">
    <property type="entry name" value="LRR_8"/>
    <property type="match status" value="1"/>
</dbReference>
<evidence type="ECO:0000256" key="1">
    <source>
        <dbReference type="SAM" id="MobiDB-lite"/>
    </source>
</evidence>
<accession>A0A6A2WPK6</accession>
<reference evidence="2" key="1">
    <citation type="submission" date="2019-09" db="EMBL/GenBank/DDBJ databases">
        <title>Draft genome information of white flower Hibiscus syriacus.</title>
        <authorList>
            <person name="Kim Y.-M."/>
        </authorList>
    </citation>
    <scope>NUCLEOTIDE SEQUENCE [LARGE SCALE GENOMIC DNA]</scope>
    <source>
        <strain evidence="2">YM2019G1</strain>
    </source>
</reference>
<dbReference type="Gene3D" id="3.80.10.10">
    <property type="entry name" value="Ribonuclease Inhibitor"/>
    <property type="match status" value="1"/>
</dbReference>
<feature type="compositionally biased region" description="Low complexity" evidence="1">
    <location>
        <begin position="179"/>
        <end position="210"/>
    </location>
</feature>
<dbReference type="GO" id="GO:0005886">
    <property type="term" value="C:plasma membrane"/>
    <property type="evidence" value="ECO:0007669"/>
    <property type="project" value="InterPro"/>
</dbReference>
<dbReference type="InterPro" id="IPR032675">
    <property type="entry name" value="LRR_dom_sf"/>
</dbReference>
<dbReference type="SUPFAM" id="SSF52058">
    <property type="entry name" value="L domain-like"/>
    <property type="match status" value="1"/>
</dbReference>
<dbReference type="InterPro" id="IPR001611">
    <property type="entry name" value="Leu-rich_rpt"/>
</dbReference>
<feature type="compositionally biased region" description="Pro residues" evidence="1">
    <location>
        <begin position="326"/>
        <end position="340"/>
    </location>
</feature>
<keyword evidence="3" id="KW-1185">Reference proteome</keyword>
<feature type="compositionally biased region" description="Pro residues" evidence="1">
    <location>
        <begin position="264"/>
        <end position="288"/>
    </location>
</feature>
<protein>
    <submittedName>
        <fullName evidence="2">Salt tolerance 2, putative isoform 1</fullName>
    </submittedName>
</protein>
<name>A0A6A2WPK6_HIBSY</name>
<feature type="region of interest" description="Disordered" evidence="1">
    <location>
        <begin position="179"/>
        <end position="342"/>
    </location>
</feature>
<feature type="compositionally biased region" description="Pro residues" evidence="1">
    <location>
        <begin position="211"/>
        <end position="221"/>
    </location>
</feature>
<dbReference type="AlphaFoldDB" id="A0A6A2WPK6"/>
<feature type="compositionally biased region" description="Basic residues" evidence="1">
    <location>
        <begin position="313"/>
        <end position="323"/>
    </location>
</feature>
<gene>
    <name evidence="2" type="ORF">F3Y22_tig00117012pilonHSYRG00421</name>
</gene>
<organism evidence="2 3">
    <name type="scientific">Hibiscus syriacus</name>
    <name type="common">Rose of Sharon</name>
    <dbReference type="NCBI Taxonomy" id="106335"/>
    <lineage>
        <taxon>Eukaryota</taxon>
        <taxon>Viridiplantae</taxon>
        <taxon>Streptophyta</taxon>
        <taxon>Embryophyta</taxon>
        <taxon>Tracheophyta</taxon>
        <taxon>Spermatophyta</taxon>
        <taxon>Magnoliopsida</taxon>
        <taxon>eudicotyledons</taxon>
        <taxon>Gunneridae</taxon>
        <taxon>Pentapetalae</taxon>
        <taxon>rosids</taxon>
        <taxon>malvids</taxon>
        <taxon>Malvales</taxon>
        <taxon>Malvaceae</taxon>
        <taxon>Malvoideae</taxon>
        <taxon>Hibiscus</taxon>
    </lineage>
</organism>
<proteinExistence type="predicted"/>
<feature type="compositionally biased region" description="Low complexity" evidence="1">
    <location>
        <begin position="222"/>
        <end position="263"/>
    </location>
</feature>
<dbReference type="Proteomes" id="UP000436088">
    <property type="component" value="Unassembled WGS sequence"/>
</dbReference>
<dbReference type="EMBL" id="VEPZ02001773">
    <property type="protein sequence ID" value="KAE8656030.1"/>
    <property type="molecule type" value="Genomic_DNA"/>
</dbReference>
<evidence type="ECO:0000313" key="2">
    <source>
        <dbReference type="EMBL" id="KAE8656030.1"/>
    </source>
</evidence>